<gene>
    <name evidence="9" type="ORF">GQ55_6G117900</name>
</gene>
<dbReference type="EMBL" id="CM009754">
    <property type="protein sequence ID" value="PUZ50942.1"/>
    <property type="molecule type" value="Genomic_DNA"/>
</dbReference>
<dbReference type="Gene3D" id="1.10.340.70">
    <property type="match status" value="1"/>
</dbReference>
<dbReference type="FunFam" id="1.10.340.70:FF:000001">
    <property type="entry name" value="Retrovirus-related Pol polyprotein from transposon gypsy-like Protein"/>
    <property type="match status" value="1"/>
</dbReference>
<dbReference type="InterPro" id="IPR043502">
    <property type="entry name" value="DNA/RNA_pol_sf"/>
</dbReference>
<dbReference type="CDD" id="cd09274">
    <property type="entry name" value="RNase_HI_RT_Ty3"/>
    <property type="match status" value="1"/>
</dbReference>
<dbReference type="STRING" id="1504633.A0A2T7D5U1"/>
<evidence type="ECO:0000313" key="9">
    <source>
        <dbReference type="EMBL" id="PUZ50942.1"/>
    </source>
</evidence>
<dbReference type="Gene3D" id="3.30.420.10">
    <property type="entry name" value="Ribonuclease H-like superfamily/Ribonuclease H"/>
    <property type="match status" value="1"/>
</dbReference>
<feature type="domain" description="Integrase zinc-binding" evidence="8">
    <location>
        <begin position="350"/>
        <end position="405"/>
    </location>
</feature>
<dbReference type="Pfam" id="PF17921">
    <property type="entry name" value="Integrase_H2C2"/>
    <property type="match status" value="1"/>
</dbReference>
<dbReference type="Proteomes" id="UP000244336">
    <property type="component" value="Chromosome 6"/>
</dbReference>
<evidence type="ECO:0008006" key="11">
    <source>
        <dbReference type="Google" id="ProtNLM"/>
    </source>
</evidence>
<sequence length="479" mass="55940">MEYLDKFVVNEEEHEGHLRLVLQKLRENQLYAKFSKCEFWLNEVSFLGHVITDGGIAVDPGKVKDVLKWELPTTVSEIRSFLGLAGYYRRFIEGFSKIVKPLTSLLEKDKKFIWSEACQNSFEELKKRLTTAPVLAMPDIYKSFDIYCDASKQGLGCVLMQEGHVIAYASRQLRKHEQNYPTHDLELAAVVHALKIWRHYLLGHRCQIYTDHKSLKYIFTQNDLNLRQRRWLELIKDYDLEIHYHPGKANVVVDALSRKSYVNATMISQMPRELYKEFERLNLGFVTHTEGITIEVEPTLEQEIRKGQIEDSKIQEIREMIEAGMAPDFTKDEQGMVWFRKRICVPDVDHLCEKILQEAHDSVYSIHPGSTKMYQDLKERYWWYGMKRDVAAHVALCDVCQRVKAEHQRPAGLLQPLKVQEWKSEEIVDRLTKVAHFIPVKTTYIGARLAELYISRVVCLHGEPKMIVSDRGTQFTSRF</sequence>
<evidence type="ECO:0000256" key="1">
    <source>
        <dbReference type="ARBA" id="ARBA00022679"/>
    </source>
</evidence>
<dbReference type="InterPro" id="IPR050951">
    <property type="entry name" value="Retrovirus_Pol_polyprotein"/>
</dbReference>
<evidence type="ECO:0000256" key="4">
    <source>
        <dbReference type="ARBA" id="ARBA00022759"/>
    </source>
</evidence>
<organism evidence="9 10">
    <name type="scientific">Panicum hallii var. hallii</name>
    <dbReference type="NCBI Taxonomy" id="1504633"/>
    <lineage>
        <taxon>Eukaryota</taxon>
        <taxon>Viridiplantae</taxon>
        <taxon>Streptophyta</taxon>
        <taxon>Embryophyta</taxon>
        <taxon>Tracheophyta</taxon>
        <taxon>Spermatophyta</taxon>
        <taxon>Magnoliopsida</taxon>
        <taxon>Liliopsida</taxon>
        <taxon>Poales</taxon>
        <taxon>Poaceae</taxon>
        <taxon>PACMAD clade</taxon>
        <taxon>Panicoideae</taxon>
        <taxon>Panicodae</taxon>
        <taxon>Paniceae</taxon>
        <taxon>Panicinae</taxon>
        <taxon>Panicum</taxon>
        <taxon>Panicum sect. Panicum</taxon>
    </lineage>
</organism>
<protein>
    <recommendedName>
        <fullName evidence="11">Integrase catalytic domain-containing protein</fullName>
    </recommendedName>
</protein>
<dbReference type="FunFam" id="3.10.20.370:FF:000001">
    <property type="entry name" value="Retrovirus-related Pol polyprotein from transposon 17.6-like protein"/>
    <property type="match status" value="1"/>
</dbReference>
<evidence type="ECO:0000256" key="3">
    <source>
        <dbReference type="ARBA" id="ARBA00022722"/>
    </source>
</evidence>
<evidence type="ECO:0000256" key="2">
    <source>
        <dbReference type="ARBA" id="ARBA00022695"/>
    </source>
</evidence>
<keyword evidence="2" id="KW-0548">Nucleotidyltransferase</keyword>
<dbReference type="InterPro" id="IPR041588">
    <property type="entry name" value="Integrase_H2C2"/>
</dbReference>
<proteinExistence type="predicted"/>
<dbReference type="SUPFAM" id="SSF56672">
    <property type="entry name" value="DNA/RNA polymerases"/>
    <property type="match status" value="1"/>
</dbReference>
<dbReference type="OrthoDB" id="96655at2759"/>
<dbReference type="Gene3D" id="3.30.70.270">
    <property type="match status" value="2"/>
</dbReference>
<dbReference type="GO" id="GO:0016787">
    <property type="term" value="F:hydrolase activity"/>
    <property type="evidence" value="ECO:0007669"/>
    <property type="project" value="UniProtKB-KW"/>
</dbReference>
<name>A0A2T7D5U1_9POAL</name>
<dbReference type="AlphaFoldDB" id="A0A2T7D5U1"/>
<evidence type="ECO:0000313" key="10">
    <source>
        <dbReference type="Proteomes" id="UP000244336"/>
    </source>
</evidence>
<keyword evidence="5" id="KW-0378">Hydrolase</keyword>
<feature type="domain" description="Reverse transcriptase RNase H-like" evidence="7">
    <location>
        <begin position="141"/>
        <end position="238"/>
    </location>
</feature>
<evidence type="ECO:0000259" key="8">
    <source>
        <dbReference type="Pfam" id="PF17921"/>
    </source>
</evidence>
<dbReference type="GO" id="GO:0003676">
    <property type="term" value="F:nucleic acid binding"/>
    <property type="evidence" value="ECO:0007669"/>
    <property type="project" value="InterPro"/>
</dbReference>
<reference evidence="9 10" key="1">
    <citation type="submission" date="2018-04" db="EMBL/GenBank/DDBJ databases">
        <title>WGS assembly of Panicum hallii var. hallii HAL2.</title>
        <authorList>
            <person name="Lovell J."/>
            <person name="Jenkins J."/>
            <person name="Lowry D."/>
            <person name="Mamidi S."/>
            <person name="Sreedasyam A."/>
            <person name="Weng X."/>
            <person name="Barry K."/>
            <person name="Bonette J."/>
            <person name="Campitelli B."/>
            <person name="Daum C."/>
            <person name="Gordon S."/>
            <person name="Gould B."/>
            <person name="Lipzen A."/>
            <person name="MacQueen A."/>
            <person name="Palacio-Mejia J."/>
            <person name="Plott C."/>
            <person name="Shakirov E."/>
            <person name="Shu S."/>
            <person name="Yoshinaga Y."/>
            <person name="Zane M."/>
            <person name="Rokhsar D."/>
            <person name="Grimwood J."/>
            <person name="Schmutz J."/>
            <person name="Juenger T."/>
        </authorList>
    </citation>
    <scope>NUCLEOTIDE SEQUENCE [LARGE SCALE GENOMIC DNA]</scope>
    <source>
        <strain evidence="10">cv. HAL2</strain>
    </source>
</reference>
<dbReference type="Pfam" id="PF17917">
    <property type="entry name" value="RT_RNaseH"/>
    <property type="match status" value="1"/>
</dbReference>
<keyword evidence="10" id="KW-1185">Reference proteome</keyword>
<dbReference type="GO" id="GO:0003964">
    <property type="term" value="F:RNA-directed DNA polymerase activity"/>
    <property type="evidence" value="ECO:0007669"/>
    <property type="project" value="UniProtKB-KW"/>
</dbReference>
<evidence type="ECO:0000256" key="6">
    <source>
        <dbReference type="ARBA" id="ARBA00022918"/>
    </source>
</evidence>
<dbReference type="InterPro" id="IPR041373">
    <property type="entry name" value="RT_RNaseH"/>
</dbReference>
<evidence type="ECO:0000259" key="7">
    <source>
        <dbReference type="Pfam" id="PF17917"/>
    </source>
</evidence>
<dbReference type="InterPro" id="IPR012337">
    <property type="entry name" value="RNaseH-like_sf"/>
</dbReference>
<evidence type="ECO:0000256" key="5">
    <source>
        <dbReference type="ARBA" id="ARBA00022801"/>
    </source>
</evidence>
<dbReference type="SUPFAM" id="SSF53098">
    <property type="entry name" value="Ribonuclease H-like"/>
    <property type="match status" value="1"/>
</dbReference>
<keyword evidence="4" id="KW-0255">Endonuclease</keyword>
<dbReference type="InterPro" id="IPR043128">
    <property type="entry name" value="Rev_trsase/Diguanyl_cyclase"/>
</dbReference>
<dbReference type="PANTHER" id="PTHR37984:SF5">
    <property type="entry name" value="PROTEIN NYNRIN-LIKE"/>
    <property type="match status" value="1"/>
</dbReference>
<keyword evidence="3" id="KW-0540">Nuclease</keyword>
<keyword evidence="6" id="KW-0695">RNA-directed DNA polymerase</keyword>
<accession>A0A2T7D5U1</accession>
<dbReference type="Gramene" id="PUZ50942">
    <property type="protein sequence ID" value="PUZ50942"/>
    <property type="gene ID" value="GQ55_6G117900"/>
</dbReference>
<dbReference type="PANTHER" id="PTHR37984">
    <property type="entry name" value="PROTEIN CBG26694"/>
    <property type="match status" value="1"/>
</dbReference>
<dbReference type="FunFam" id="3.30.70.270:FF:000115">
    <property type="entry name" value="Polyprotein of retroviral origin, putative"/>
    <property type="match status" value="1"/>
</dbReference>
<keyword evidence="1" id="KW-0808">Transferase</keyword>
<dbReference type="GO" id="GO:0004519">
    <property type="term" value="F:endonuclease activity"/>
    <property type="evidence" value="ECO:0007669"/>
    <property type="project" value="UniProtKB-KW"/>
</dbReference>
<dbReference type="InterPro" id="IPR036397">
    <property type="entry name" value="RNaseH_sf"/>
</dbReference>